<dbReference type="InterPro" id="IPR048142">
    <property type="entry name" value="QRL_CxxC_CxxC"/>
</dbReference>
<name>A0ABS7R4W1_9ACTN</name>
<keyword evidence="2" id="KW-1185">Reference proteome</keyword>
<organism evidence="1 2">
    <name type="scientific">Streptantibioticus parmotrematis</name>
    <dbReference type="NCBI Taxonomy" id="2873249"/>
    <lineage>
        <taxon>Bacteria</taxon>
        <taxon>Bacillati</taxon>
        <taxon>Actinomycetota</taxon>
        <taxon>Actinomycetes</taxon>
        <taxon>Kitasatosporales</taxon>
        <taxon>Streptomycetaceae</taxon>
        <taxon>Streptantibioticus</taxon>
    </lineage>
</organism>
<dbReference type="NCBIfam" id="NF041638">
    <property type="entry name" value="QRL_CxxC_CxxC"/>
    <property type="match status" value="1"/>
</dbReference>
<comment type="caution">
    <text evidence="1">The sequence shown here is derived from an EMBL/GenBank/DDBJ whole genome shotgun (WGS) entry which is preliminary data.</text>
</comment>
<evidence type="ECO:0000313" key="1">
    <source>
        <dbReference type="EMBL" id="MBY8889094.1"/>
    </source>
</evidence>
<reference evidence="1 2" key="1">
    <citation type="submission" date="2021-08" db="EMBL/GenBank/DDBJ databases">
        <title>Streptomyces sp. PTM05 isolated from lichen.</title>
        <authorList>
            <person name="Somphong A."/>
            <person name="Phongsopitanun W."/>
            <person name="Tanasupawat S."/>
        </authorList>
    </citation>
    <scope>NUCLEOTIDE SEQUENCE [LARGE SCALE GENOMIC DNA]</scope>
    <source>
        <strain evidence="1 2">Ptm05</strain>
    </source>
</reference>
<gene>
    <name evidence="1" type="ORF">K7472_30245</name>
</gene>
<evidence type="ECO:0000313" key="2">
    <source>
        <dbReference type="Proteomes" id="UP001198565"/>
    </source>
</evidence>
<dbReference type="Proteomes" id="UP001198565">
    <property type="component" value="Unassembled WGS sequence"/>
</dbReference>
<protein>
    <submittedName>
        <fullName evidence="1">Uncharacterized protein</fullName>
    </submittedName>
</protein>
<accession>A0ABS7R4W1</accession>
<dbReference type="EMBL" id="JAINVZ010000035">
    <property type="protein sequence ID" value="MBY8889094.1"/>
    <property type="molecule type" value="Genomic_DNA"/>
</dbReference>
<dbReference type="RefSeq" id="WP_222982133.1">
    <property type="nucleotide sequence ID" value="NZ_JAINVZ010000035.1"/>
</dbReference>
<sequence>MLGTDLYDDGTFPEFTWKQAPTGLATRRQLRAMGLRPGGHEPVGRITCRGGTRWAWLYRVDLAVPKLPMSYAKEAALDRAMEARQRCPVCSRRYHQCLPLRTLGACLECYDGTPADPDSYTAPPAEHHLAA</sequence>
<proteinExistence type="predicted"/>